<organism evidence="2 3">
    <name type="scientific">Alkalispirillum mobile</name>
    <dbReference type="NCBI Taxonomy" id="85925"/>
    <lineage>
        <taxon>Bacteria</taxon>
        <taxon>Pseudomonadati</taxon>
        <taxon>Pseudomonadota</taxon>
        <taxon>Gammaproteobacteria</taxon>
        <taxon>Chromatiales</taxon>
        <taxon>Ectothiorhodospiraceae</taxon>
        <taxon>Alkalispirillum</taxon>
    </lineage>
</organism>
<evidence type="ECO:0000313" key="3">
    <source>
        <dbReference type="Proteomes" id="UP000275461"/>
    </source>
</evidence>
<dbReference type="Proteomes" id="UP000275461">
    <property type="component" value="Unassembled WGS sequence"/>
</dbReference>
<name>A0A498BTL1_9GAMM</name>
<gene>
    <name evidence="2" type="ORF">DFR31_2339</name>
</gene>
<comment type="caution">
    <text evidence="2">The sequence shown here is derived from an EMBL/GenBank/DDBJ whole genome shotgun (WGS) entry which is preliminary data.</text>
</comment>
<keyword evidence="3" id="KW-1185">Reference proteome</keyword>
<reference evidence="2 3" key="1">
    <citation type="submission" date="2018-10" db="EMBL/GenBank/DDBJ databases">
        <title>Genomic Encyclopedia of Type Strains, Phase IV (KMG-IV): sequencing the most valuable type-strain genomes for metagenomic binning, comparative biology and taxonomic classification.</title>
        <authorList>
            <person name="Goeker M."/>
        </authorList>
    </citation>
    <scope>NUCLEOTIDE SEQUENCE [LARGE SCALE GENOMIC DNA]</scope>
    <source>
        <strain evidence="2 3">DSM 12769</strain>
    </source>
</reference>
<dbReference type="AlphaFoldDB" id="A0A498BTL1"/>
<dbReference type="OrthoDB" id="5294347at2"/>
<dbReference type="EMBL" id="RCDA01000004">
    <property type="protein sequence ID" value="RLK47025.1"/>
    <property type="molecule type" value="Genomic_DNA"/>
</dbReference>
<evidence type="ECO:0000259" key="1">
    <source>
        <dbReference type="Pfam" id="PF05099"/>
    </source>
</evidence>
<dbReference type="InterPro" id="IPR007791">
    <property type="entry name" value="DjlA_N"/>
</dbReference>
<feature type="domain" description="Co-chaperone DjlA N-terminal" evidence="1">
    <location>
        <begin position="28"/>
        <end position="144"/>
    </location>
</feature>
<dbReference type="Gene3D" id="1.10.3680.10">
    <property type="entry name" value="TerB-like"/>
    <property type="match status" value="1"/>
</dbReference>
<sequence>MLEAIKRYFNGHIAPAAAPENPDEHAVHLAAAALLLEMARMDGGLQPVQREAAERAVRDKLDLTAEESRDLIALADAELAEAMDYFQFTSLIKDHFDYGQRVRLIEYLWQVALADARLHHDEEHLVRRVAELIYVRHADFINARLRAEQQPRPD</sequence>
<dbReference type="SUPFAM" id="SSF158682">
    <property type="entry name" value="TerB-like"/>
    <property type="match status" value="1"/>
</dbReference>
<dbReference type="Pfam" id="PF05099">
    <property type="entry name" value="TerB"/>
    <property type="match status" value="1"/>
</dbReference>
<proteinExistence type="predicted"/>
<dbReference type="InterPro" id="IPR029024">
    <property type="entry name" value="TerB-like"/>
</dbReference>
<accession>A0A498BTL1</accession>
<dbReference type="CDD" id="cd07313">
    <property type="entry name" value="terB_like_2"/>
    <property type="match status" value="1"/>
</dbReference>
<dbReference type="RefSeq" id="WP_121442860.1">
    <property type="nucleotide sequence ID" value="NZ_RCDA01000004.1"/>
</dbReference>
<protein>
    <submittedName>
        <fullName evidence="2">Putative tellurite resistance protein B-like protein</fullName>
    </submittedName>
</protein>
<evidence type="ECO:0000313" key="2">
    <source>
        <dbReference type="EMBL" id="RLK47025.1"/>
    </source>
</evidence>